<keyword evidence="4" id="KW-1185">Reference proteome</keyword>
<evidence type="ECO:0000256" key="2">
    <source>
        <dbReference type="ARBA" id="ARBA00022801"/>
    </source>
</evidence>
<reference evidence="3" key="1">
    <citation type="journal article" date="2020" name="Stud. Mycol.">
        <title>101 Dothideomycetes genomes: a test case for predicting lifestyles and emergence of pathogens.</title>
        <authorList>
            <person name="Haridas S."/>
            <person name="Albert R."/>
            <person name="Binder M."/>
            <person name="Bloem J."/>
            <person name="Labutti K."/>
            <person name="Salamov A."/>
            <person name="Andreopoulos B."/>
            <person name="Baker S."/>
            <person name="Barry K."/>
            <person name="Bills G."/>
            <person name="Bluhm B."/>
            <person name="Cannon C."/>
            <person name="Castanera R."/>
            <person name="Culley D."/>
            <person name="Daum C."/>
            <person name="Ezra D."/>
            <person name="Gonzalez J."/>
            <person name="Henrissat B."/>
            <person name="Kuo A."/>
            <person name="Liang C."/>
            <person name="Lipzen A."/>
            <person name="Lutzoni F."/>
            <person name="Magnuson J."/>
            <person name="Mondo S."/>
            <person name="Nolan M."/>
            <person name="Ohm R."/>
            <person name="Pangilinan J."/>
            <person name="Park H.-J."/>
            <person name="Ramirez L."/>
            <person name="Alfaro M."/>
            <person name="Sun H."/>
            <person name="Tritt A."/>
            <person name="Yoshinaga Y."/>
            <person name="Zwiers L.-H."/>
            <person name="Turgeon B."/>
            <person name="Goodwin S."/>
            <person name="Spatafora J."/>
            <person name="Crous P."/>
            <person name="Grigoriev I."/>
        </authorList>
    </citation>
    <scope>NUCLEOTIDE SEQUENCE</scope>
    <source>
        <strain evidence="3">CBS 107.79</strain>
    </source>
</reference>
<dbReference type="PANTHER" id="PTHR21661:SF35">
    <property type="entry name" value="EPOXIDE HYDROLASE"/>
    <property type="match status" value="1"/>
</dbReference>
<dbReference type="PANTHER" id="PTHR21661">
    <property type="entry name" value="EPOXIDE HYDROLASE 1-RELATED"/>
    <property type="match status" value="1"/>
</dbReference>
<dbReference type="Gene3D" id="3.40.50.1820">
    <property type="entry name" value="alpha/beta hydrolase"/>
    <property type="match status" value="1"/>
</dbReference>
<dbReference type="AlphaFoldDB" id="A0A6A5VX70"/>
<accession>A0A6A5VX70</accession>
<dbReference type="GO" id="GO:0004301">
    <property type="term" value="F:epoxide hydrolase activity"/>
    <property type="evidence" value="ECO:0007669"/>
    <property type="project" value="TreeGrafter"/>
</dbReference>
<dbReference type="SUPFAM" id="SSF53474">
    <property type="entry name" value="alpha/beta-Hydrolases"/>
    <property type="match status" value="1"/>
</dbReference>
<dbReference type="GO" id="GO:0097176">
    <property type="term" value="P:epoxide metabolic process"/>
    <property type="evidence" value="ECO:0007669"/>
    <property type="project" value="TreeGrafter"/>
</dbReference>
<protein>
    <submittedName>
        <fullName evidence="3">Alpha/beta-hydrolase</fullName>
    </submittedName>
</protein>
<name>A0A6A5VX70_9PLEO</name>
<proteinExistence type="inferred from homology"/>
<gene>
    <name evidence="3" type="ORF">BU23DRAFT_273042</name>
</gene>
<evidence type="ECO:0000256" key="1">
    <source>
        <dbReference type="ARBA" id="ARBA00010088"/>
    </source>
</evidence>
<dbReference type="Proteomes" id="UP000800036">
    <property type="component" value="Unassembled WGS sequence"/>
</dbReference>
<dbReference type="EMBL" id="ML976662">
    <property type="protein sequence ID" value="KAF1977757.1"/>
    <property type="molecule type" value="Genomic_DNA"/>
</dbReference>
<comment type="similarity">
    <text evidence="1">Belongs to the peptidase S33 family.</text>
</comment>
<dbReference type="InterPro" id="IPR029058">
    <property type="entry name" value="AB_hydrolase_fold"/>
</dbReference>
<keyword evidence="2 3" id="KW-0378">Hydrolase</keyword>
<organism evidence="3 4">
    <name type="scientific">Bimuria novae-zelandiae CBS 107.79</name>
    <dbReference type="NCBI Taxonomy" id="1447943"/>
    <lineage>
        <taxon>Eukaryota</taxon>
        <taxon>Fungi</taxon>
        <taxon>Dikarya</taxon>
        <taxon>Ascomycota</taxon>
        <taxon>Pezizomycotina</taxon>
        <taxon>Dothideomycetes</taxon>
        <taxon>Pleosporomycetidae</taxon>
        <taxon>Pleosporales</taxon>
        <taxon>Massarineae</taxon>
        <taxon>Didymosphaeriaceae</taxon>
        <taxon>Bimuria</taxon>
    </lineage>
</organism>
<evidence type="ECO:0000313" key="3">
    <source>
        <dbReference type="EMBL" id="KAF1977757.1"/>
    </source>
</evidence>
<sequence>MSSSSRHQTMLRWSTSSFERASLARLAWFDSTQYAYGQVQKTKPRTLAYALHDSPLGMLAWIADKLLLWSDTYPWTHDELITFTLLHYFPGPDTAFQMYRKNLPGSKEFAVQPGVERYVRVPTGVSAFGGEMYMVPRAWAEREMNVVEWVEHETGGHFPAYEWRGELSGDIIAFVEKYWEG</sequence>
<evidence type="ECO:0000313" key="4">
    <source>
        <dbReference type="Proteomes" id="UP000800036"/>
    </source>
</evidence>
<dbReference type="OrthoDB" id="7130006at2759"/>